<reference evidence="3" key="2">
    <citation type="journal article" date="2021" name="Microbiome">
        <title>Successional dynamics and alternative stable states in a saline activated sludge microbial community over 9 years.</title>
        <authorList>
            <person name="Wang Y."/>
            <person name="Ye J."/>
            <person name="Ju F."/>
            <person name="Liu L."/>
            <person name="Boyd J.A."/>
            <person name="Deng Y."/>
            <person name="Parks D.H."/>
            <person name="Jiang X."/>
            <person name="Yin X."/>
            <person name="Woodcroft B.J."/>
            <person name="Tyson G.W."/>
            <person name="Hugenholtz P."/>
            <person name="Polz M.F."/>
            <person name="Zhang T."/>
        </authorList>
    </citation>
    <scope>NUCLEOTIDE SEQUENCE</scope>
    <source>
        <strain evidence="3">HKST-UBA10</strain>
    </source>
</reference>
<gene>
    <name evidence="3" type="ORF">KC660_00050</name>
</gene>
<reference evidence="3" key="1">
    <citation type="submission" date="2020-04" db="EMBL/GenBank/DDBJ databases">
        <authorList>
            <person name="Zhang T."/>
        </authorList>
    </citation>
    <scope>NUCLEOTIDE SEQUENCE</scope>
    <source>
        <strain evidence="3">HKST-UBA10</strain>
    </source>
</reference>
<comment type="caution">
    <text evidence="3">The sequence shown here is derived from an EMBL/GenBank/DDBJ whole genome shotgun (WGS) entry which is preliminary data.</text>
</comment>
<organism evidence="3 4">
    <name type="scientific">Candidatus Dojkabacteria bacterium</name>
    <dbReference type="NCBI Taxonomy" id="2099670"/>
    <lineage>
        <taxon>Bacteria</taxon>
        <taxon>Candidatus Dojkabacteria</taxon>
    </lineage>
</organism>
<protein>
    <submittedName>
        <fullName evidence="3">Uncharacterized protein</fullName>
    </submittedName>
</protein>
<evidence type="ECO:0000313" key="4">
    <source>
        <dbReference type="Proteomes" id="UP000782843"/>
    </source>
</evidence>
<keyword evidence="2" id="KW-1133">Transmembrane helix</keyword>
<sequence>MDNPLSKETQDQKIEQLEQELAKLKGQVSSEQGKFSEEELRKPLPKLETLYKWSAPSRPFVKRDRTYFLKVALGVLIGILFAAVLQNIPMILVFSALMFVVYVFGTVKPDVVNHTITTRGINSFSETYTWDELNTFWFTKKHGSLILNVETKRRYPSRIILLASEDDVKNIMPRMYRYIEYFDIDKQGWLSRRSDGSFLKLMNDEKGTYLQEIISKSEKDRGKQPYVLQLNLQ</sequence>
<dbReference type="AlphaFoldDB" id="A0A955L2R4"/>
<keyword evidence="1" id="KW-0175">Coiled coil</keyword>
<feature type="coiled-coil region" evidence="1">
    <location>
        <begin position="7"/>
        <end position="34"/>
    </location>
</feature>
<dbReference type="Proteomes" id="UP000782843">
    <property type="component" value="Unassembled WGS sequence"/>
</dbReference>
<keyword evidence="2" id="KW-0472">Membrane</keyword>
<evidence type="ECO:0000256" key="1">
    <source>
        <dbReference type="SAM" id="Coils"/>
    </source>
</evidence>
<dbReference type="EMBL" id="JAGQLG010000002">
    <property type="protein sequence ID" value="MCA9381783.1"/>
    <property type="molecule type" value="Genomic_DNA"/>
</dbReference>
<accession>A0A955L2R4</accession>
<feature type="transmembrane region" description="Helical" evidence="2">
    <location>
        <begin position="67"/>
        <end position="84"/>
    </location>
</feature>
<evidence type="ECO:0000313" key="3">
    <source>
        <dbReference type="EMBL" id="MCA9381783.1"/>
    </source>
</evidence>
<proteinExistence type="predicted"/>
<feature type="transmembrane region" description="Helical" evidence="2">
    <location>
        <begin position="90"/>
        <end position="107"/>
    </location>
</feature>
<evidence type="ECO:0000256" key="2">
    <source>
        <dbReference type="SAM" id="Phobius"/>
    </source>
</evidence>
<keyword evidence="2" id="KW-0812">Transmembrane</keyword>
<name>A0A955L2R4_9BACT</name>